<reference evidence="7 8" key="1">
    <citation type="journal article" date="2015" name="Nature">
        <title>rRNA introns, odd ribosomes, and small enigmatic genomes across a large radiation of phyla.</title>
        <authorList>
            <person name="Brown C.T."/>
            <person name="Hug L.A."/>
            <person name="Thomas B.C."/>
            <person name="Sharon I."/>
            <person name="Castelle C.J."/>
            <person name="Singh A."/>
            <person name="Wilkins M.J."/>
            <person name="Williams K.H."/>
            <person name="Banfield J.F."/>
        </authorList>
    </citation>
    <scope>NUCLEOTIDE SEQUENCE [LARGE SCALE GENOMIC DNA]</scope>
</reference>
<comment type="caution">
    <text evidence="7">The sequence shown here is derived from an EMBL/GenBank/DDBJ whole genome shotgun (WGS) entry which is preliminary data.</text>
</comment>
<dbReference type="Pfam" id="PF01699">
    <property type="entry name" value="Na_Ca_ex"/>
    <property type="match status" value="2"/>
</dbReference>
<comment type="subcellular location">
    <subcellularLocation>
        <location evidence="1">Membrane</location>
        <topology evidence="1">Multi-pass membrane protein</topology>
    </subcellularLocation>
</comment>
<proteinExistence type="predicted"/>
<accession>A0A0G0Z5M1</accession>
<feature type="transmembrane region" description="Helical" evidence="5">
    <location>
        <begin position="173"/>
        <end position="195"/>
    </location>
</feature>
<dbReference type="PANTHER" id="PTHR10846:SF8">
    <property type="entry name" value="INNER MEMBRANE PROTEIN YRBG"/>
    <property type="match status" value="1"/>
</dbReference>
<dbReference type="InterPro" id="IPR044880">
    <property type="entry name" value="NCX_ion-bd_dom_sf"/>
</dbReference>
<name>A0A0G0Z5M1_9BACT</name>
<keyword evidence="3 5" id="KW-1133">Transmembrane helix</keyword>
<evidence type="ECO:0000313" key="8">
    <source>
        <dbReference type="Proteomes" id="UP000034875"/>
    </source>
</evidence>
<feature type="transmembrane region" description="Helical" evidence="5">
    <location>
        <begin position="6"/>
        <end position="27"/>
    </location>
</feature>
<feature type="domain" description="Sodium/calcium exchanger membrane region" evidence="6">
    <location>
        <begin position="178"/>
        <end position="316"/>
    </location>
</feature>
<sequence length="320" mass="35071">MLFDLFFFILALVVVLICANLLVNYALKLSKLLHLSPFLVGMTILAAGTSLPELAISLLANIEGQTGLSIGNILGSNIANATLVLGLAFIFFPIRIGTRKTQRNSLLLFLITIFFAIILGFFKEITFLFGVILILLSIIVFWYQTKLVEEDELIGFEKDLGINASNKANPKEIIFLLGKFTLGSIVIFFSSHWIIQSSISLIKSLGISGEIFGLTILAIGTSLPEFFTTIIAANKKEAKLLIGNILGSNIVNLLLVGGAASLIHPLVLTNQKLLIYWLGSAGLLFLIIRKYKGTTVSKKVGVLLLTMFVFYLTWIWGLLS</sequence>
<dbReference type="GO" id="GO:0005886">
    <property type="term" value="C:plasma membrane"/>
    <property type="evidence" value="ECO:0007669"/>
    <property type="project" value="TreeGrafter"/>
</dbReference>
<dbReference type="PANTHER" id="PTHR10846">
    <property type="entry name" value="SODIUM/POTASSIUM/CALCIUM EXCHANGER"/>
    <property type="match status" value="1"/>
</dbReference>
<dbReference type="GO" id="GO:0005262">
    <property type="term" value="F:calcium channel activity"/>
    <property type="evidence" value="ECO:0007669"/>
    <property type="project" value="TreeGrafter"/>
</dbReference>
<dbReference type="GO" id="GO:0006874">
    <property type="term" value="P:intracellular calcium ion homeostasis"/>
    <property type="evidence" value="ECO:0007669"/>
    <property type="project" value="TreeGrafter"/>
</dbReference>
<feature type="domain" description="Sodium/calcium exchanger membrane region" evidence="6">
    <location>
        <begin position="5"/>
        <end position="145"/>
    </location>
</feature>
<evidence type="ECO:0000256" key="4">
    <source>
        <dbReference type="ARBA" id="ARBA00023136"/>
    </source>
</evidence>
<feature type="transmembrane region" description="Helical" evidence="5">
    <location>
        <begin position="104"/>
        <end position="121"/>
    </location>
</feature>
<dbReference type="EMBL" id="LCCZ01000014">
    <property type="protein sequence ID" value="KKS44010.1"/>
    <property type="molecule type" value="Genomic_DNA"/>
</dbReference>
<feature type="transmembrane region" description="Helical" evidence="5">
    <location>
        <begin position="127"/>
        <end position="143"/>
    </location>
</feature>
<evidence type="ECO:0000256" key="1">
    <source>
        <dbReference type="ARBA" id="ARBA00004141"/>
    </source>
</evidence>
<organism evidence="7 8">
    <name type="scientific">candidate division CPR1 bacterium GW2011_GWA2_42_17</name>
    <dbReference type="NCBI Taxonomy" id="1618341"/>
    <lineage>
        <taxon>Bacteria</taxon>
        <taxon>candidate division CPR1</taxon>
    </lineage>
</organism>
<feature type="transmembrane region" description="Helical" evidence="5">
    <location>
        <begin position="39"/>
        <end position="62"/>
    </location>
</feature>
<dbReference type="InterPro" id="IPR004481">
    <property type="entry name" value="K/Na/Ca-exchanger"/>
</dbReference>
<dbReference type="AlphaFoldDB" id="A0A0G0Z5M1"/>
<evidence type="ECO:0000313" key="7">
    <source>
        <dbReference type="EMBL" id="KKS44010.1"/>
    </source>
</evidence>
<evidence type="ECO:0000259" key="6">
    <source>
        <dbReference type="Pfam" id="PF01699"/>
    </source>
</evidence>
<feature type="transmembrane region" description="Helical" evidence="5">
    <location>
        <begin position="245"/>
        <end position="267"/>
    </location>
</feature>
<protein>
    <submittedName>
        <fullName evidence="7">CaCA family Na(+)/Ca(+) antiporter</fullName>
    </submittedName>
</protein>
<feature type="transmembrane region" description="Helical" evidence="5">
    <location>
        <begin position="68"/>
        <end position="92"/>
    </location>
</feature>
<feature type="transmembrane region" description="Helical" evidence="5">
    <location>
        <begin position="300"/>
        <end position="319"/>
    </location>
</feature>
<gene>
    <name evidence="7" type="ORF">UV05_C0014G0010</name>
</gene>
<feature type="transmembrane region" description="Helical" evidence="5">
    <location>
        <begin position="273"/>
        <end position="288"/>
    </location>
</feature>
<evidence type="ECO:0000256" key="2">
    <source>
        <dbReference type="ARBA" id="ARBA00022692"/>
    </source>
</evidence>
<dbReference type="GO" id="GO:0008273">
    <property type="term" value="F:calcium, potassium:sodium antiporter activity"/>
    <property type="evidence" value="ECO:0007669"/>
    <property type="project" value="TreeGrafter"/>
</dbReference>
<feature type="transmembrane region" description="Helical" evidence="5">
    <location>
        <begin position="211"/>
        <end position="233"/>
    </location>
</feature>
<dbReference type="Gene3D" id="1.20.1420.30">
    <property type="entry name" value="NCX, central ion-binding region"/>
    <property type="match status" value="2"/>
</dbReference>
<keyword evidence="4 5" id="KW-0472">Membrane</keyword>
<dbReference type="Proteomes" id="UP000034875">
    <property type="component" value="Unassembled WGS sequence"/>
</dbReference>
<evidence type="ECO:0000256" key="5">
    <source>
        <dbReference type="SAM" id="Phobius"/>
    </source>
</evidence>
<keyword evidence="2 5" id="KW-0812">Transmembrane</keyword>
<evidence type="ECO:0000256" key="3">
    <source>
        <dbReference type="ARBA" id="ARBA00022989"/>
    </source>
</evidence>
<dbReference type="InterPro" id="IPR004837">
    <property type="entry name" value="NaCa_Exmemb"/>
</dbReference>